<feature type="transmembrane region" description="Helical" evidence="1">
    <location>
        <begin position="157"/>
        <end position="177"/>
    </location>
</feature>
<keyword evidence="1" id="KW-0812">Transmembrane</keyword>
<reference evidence="2 3" key="1">
    <citation type="submission" date="2016-06" db="EMBL/GenBank/DDBJ databases">
        <title>Revisiting the taxonomy of the Elizabethkingia Genus based on Whole-Genome Sequencing, Optical Mapping, and MALDI-TOF.</title>
        <authorList>
            <person name="Nicholson A.C."/>
        </authorList>
    </citation>
    <scope>NUCLEOTIDE SEQUENCE [LARGE SCALE GENOMIC DNA]</scope>
    <source>
        <strain evidence="2 3">G4070</strain>
    </source>
</reference>
<proteinExistence type="predicted"/>
<keyword evidence="1" id="KW-0472">Membrane</keyword>
<accession>A0A1T3MV40</accession>
<keyword evidence="1" id="KW-1133">Transmembrane helix</keyword>
<organism evidence="2 3">
    <name type="scientific">Elizabethkingia occulta</name>
    <dbReference type="NCBI Taxonomy" id="1867263"/>
    <lineage>
        <taxon>Bacteria</taxon>
        <taxon>Pseudomonadati</taxon>
        <taxon>Bacteroidota</taxon>
        <taxon>Flavobacteriia</taxon>
        <taxon>Flavobacteriales</taxon>
        <taxon>Weeksellaceae</taxon>
        <taxon>Elizabethkingia</taxon>
    </lineage>
</organism>
<dbReference type="AlphaFoldDB" id="A0A1T3MV40"/>
<comment type="caution">
    <text evidence="2">The sequence shown here is derived from an EMBL/GenBank/DDBJ whole genome shotgun (WGS) entry which is preliminary data.</text>
</comment>
<keyword evidence="3" id="KW-1185">Reference proteome</keyword>
<evidence type="ECO:0000313" key="3">
    <source>
        <dbReference type="Proteomes" id="UP000190813"/>
    </source>
</evidence>
<feature type="transmembrane region" description="Helical" evidence="1">
    <location>
        <begin position="6"/>
        <end position="22"/>
    </location>
</feature>
<name>A0A1T3MV40_9FLAO</name>
<sequence length="178" mass="20964">MLFFVFFIILASLACLLIYDTINNKNRRISWYKINNLGVLFFNKEDQLIQQILFRDLTKSPDIYGKDIYSKSSGSGKYSSFRMNICIFEKDANGQVRNRIVDFNSAFAKNRYRLIAHFLKGIKLFRPDLTINTDVYKDFYLNEDTLDFVPEKFRKDIYLKVVVFGIIALLFIIVSFII</sequence>
<dbReference type="EMBL" id="MAHX01000005">
    <property type="protein sequence ID" value="OPC68376.1"/>
    <property type="molecule type" value="Genomic_DNA"/>
</dbReference>
<evidence type="ECO:0000313" key="2">
    <source>
        <dbReference type="EMBL" id="OPC68376.1"/>
    </source>
</evidence>
<protein>
    <submittedName>
        <fullName evidence="2">Uncharacterized protein</fullName>
    </submittedName>
</protein>
<gene>
    <name evidence="2" type="ORF">BAZ10_13460</name>
</gene>
<evidence type="ECO:0000256" key="1">
    <source>
        <dbReference type="SAM" id="Phobius"/>
    </source>
</evidence>
<dbReference type="Proteomes" id="UP000190813">
    <property type="component" value="Unassembled WGS sequence"/>
</dbReference>